<evidence type="ECO:0000256" key="5">
    <source>
        <dbReference type="ARBA" id="ARBA00022692"/>
    </source>
</evidence>
<evidence type="ECO:0000256" key="4">
    <source>
        <dbReference type="ARBA" id="ARBA00022496"/>
    </source>
</evidence>
<protein>
    <recommendedName>
        <fullName evidence="12 15">Ferrous iron transport protein B</fullName>
    </recommendedName>
</protein>
<dbReference type="Pfam" id="PF07664">
    <property type="entry name" value="FeoB_C"/>
    <property type="match status" value="1"/>
</dbReference>
<keyword evidence="2 15" id="KW-0813">Transport</keyword>
<comment type="caution">
    <text evidence="15">Lacks conserved residue(s) required for the propagation of feature annotation.</text>
</comment>
<dbReference type="NCBIfam" id="TIGR00437">
    <property type="entry name" value="feoB"/>
    <property type="match status" value="1"/>
</dbReference>
<keyword evidence="18" id="KW-1185">Reference proteome</keyword>
<evidence type="ECO:0000256" key="13">
    <source>
        <dbReference type="PIRSR" id="PIRSR603373-1"/>
    </source>
</evidence>
<dbReference type="Pfam" id="PF07670">
    <property type="entry name" value="Gate"/>
    <property type="match status" value="2"/>
</dbReference>
<dbReference type="Gene3D" id="3.40.50.300">
    <property type="entry name" value="P-loop containing nucleotide triphosphate hydrolases"/>
    <property type="match status" value="1"/>
</dbReference>
<feature type="transmembrane region" description="Helical" evidence="15">
    <location>
        <begin position="216"/>
        <end position="236"/>
    </location>
</feature>
<evidence type="ECO:0000256" key="2">
    <source>
        <dbReference type="ARBA" id="ARBA00022448"/>
    </source>
</evidence>
<evidence type="ECO:0000256" key="3">
    <source>
        <dbReference type="ARBA" id="ARBA00022475"/>
    </source>
</evidence>
<feature type="binding site" evidence="13">
    <location>
        <begin position="115"/>
        <end position="118"/>
    </location>
    <ligand>
        <name>GTP</name>
        <dbReference type="ChEBI" id="CHEBI:37565"/>
        <label>1</label>
    </ligand>
</feature>
<evidence type="ECO:0000256" key="6">
    <source>
        <dbReference type="ARBA" id="ARBA00022741"/>
    </source>
</evidence>
<dbReference type="GO" id="GO:0046872">
    <property type="term" value="F:metal ion binding"/>
    <property type="evidence" value="ECO:0007669"/>
    <property type="project" value="UniProtKB-KW"/>
</dbReference>
<dbReference type="GO" id="GO:0005886">
    <property type="term" value="C:plasma membrane"/>
    <property type="evidence" value="ECO:0007669"/>
    <property type="project" value="UniProtKB-SubCell"/>
</dbReference>
<feature type="transmembrane region" description="Helical" evidence="15">
    <location>
        <begin position="446"/>
        <end position="465"/>
    </location>
</feature>
<dbReference type="Pfam" id="PF02421">
    <property type="entry name" value="FeoB_N"/>
    <property type="match status" value="1"/>
</dbReference>
<evidence type="ECO:0000313" key="17">
    <source>
        <dbReference type="EMBL" id="GEP29960.1"/>
    </source>
</evidence>
<name>A0A512L655_9PROT</name>
<keyword evidence="6 13" id="KW-0547">Nucleotide-binding</keyword>
<reference evidence="17 18" key="1">
    <citation type="submission" date="2019-07" db="EMBL/GenBank/DDBJ databases">
        <title>Whole genome shotgun sequence of Thiobacillus plumbophilus NBRC 107929.</title>
        <authorList>
            <person name="Hosoyama A."/>
            <person name="Uohara A."/>
            <person name="Ohji S."/>
            <person name="Ichikawa N."/>
        </authorList>
    </citation>
    <scope>NUCLEOTIDE SEQUENCE [LARGE SCALE GENOMIC DNA]</scope>
    <source>
        <strain evidence="17 18">NBRC 107929</strain>
    </source>
</reference>
<keyword evidence="4 15" id="KW-0410">Iron transport</keyword>
<keyword evidence="3" id="KW-1003">Cell membrane</keyword>
<dbReference type="GO" id="GO:0015093">
    <property type="term" value="F:ferrous iron transmembrane transporter activity"/>
    <property type="evidence" value="ECO:0007669"/>
    <property type="project" value="UniProtKB-UniRule"/>
</dbReference>
<dbReference type="InterPro" id="IPR050860">
    <property type="entry name" value="FeoB_GTPase"/>
</dbReference>
<feature type="transmembrane region" description="Helical" evidence="15">
    <location>
        <begin position="385"/>
        <end position="406"/>
    </location>
</feature>
<evidence type="ECO:0000256" key="1">
    <source>
        <dbReference type="ARBA" id="ARBA00004651"/>
    </source>
</evidence>
<comment type="function">
    <text evidence="15">Probable transporter of a GTP-driven Fe(2+) uptake system.</text>
</comment>
<evidence type="ECO:0000256" key="12">
    <source>
        <dbReference type="NCBIfam" id="TIGR00437"/>
    </source>
</evidence>
<feature type="binding site" evidence="14">
    <location>
        <position position="20"/>
    </location>
    <ligand>
        <name>Mg(2+)</name>
        <dbReference type="ChEBI" id="CHEBI:18420"/>
        <label>2</label>
    </ligand>
</feature>
<feature type="binding site" evidence="13">
    <location>
        <begin position="55"/>
        <end position="58"/>
    </location>
    <ligand>
        <name>GTP</name>
        <dbReference type="ChEBI" id="CHEBI:37565"/>
        <label>1</label>
    </ligand>
</feature>
<dbReference type="InterPro" id="IPR003373">
    <property type="entry name" value="Fe2_transport_prot-B"/>
</dbReference>
<dbReference type="PROSITE" id="PS51711">
    <property type="entry name" value="G_FEOB"/>
    <property type="match status" value="1"/>
</dbReference>
<dbReference type="PANTHER" id="PTHR43185">
    <property type="entry name" value="FERROUS IRON TRANSPORT PROTEIN B"/>
    <property type="match status" value="1"/>
</dbReference>
<feature type="transmembrane region" description="Helical" evidence="15">
    <location>
        <begin position="538"/>
        <end position="558"/>
    </location>
</feature>
<evidence type="ECO:0000256" key="14">
    <source>
        <dbReference type="PIRSR" id="PIRSR603373-2"/>
    </source>
</evidence>
<proteinExistence type="inferred from homology"/>
<dbReference type="CDD" id="cd01879">
    <property type="entry name" value="FeoB"/>
    <property type="match status" value="1"/>
</dbReference>
<evidence type="ECO:0000256" key="7">
    <source>
        <dbReference type="ARBA" id="ARBA00022989"/>
    </source>
</evidence>
<keyword evidence="14" id="KW-0460">Magnesium</keyword>
<evidence type="ECO:0000256" key="10">
    <source>
        <dbReference type="ARBA" id="ARBA00023134"/>
    </source>
</evidence>
<dbReference type="Proteomes" id="UP000321337">
    <property type="component" value="Unassembled WGS sequence"/>
</dbReference>
<evidence type="ECO:0000313" key="18">
    <source>
        <dbReference type="Proteomes" id="UP000321337"/>
    </source>
</evidence>
<keyword evidence="11 15" id="KW-0472">Membrane</keyword>
<organism evidence="17 18">
    <name type="scientific">Sulfuriferula plumbiphila</name>
    <dbReference type="NCBI Taxonomy" id="171865"/>
    <lineage>
        <taxon>Bacteria</taxon>
        <taxon>Pseudomonadati</taxon>
        <taxon>Pseudomonadota</taxon>
        <taxon>Betaproteobacteria</taxon>
        <taxon>Nitrosomonadales</taxon>
        <taxon>Sulfuricellaceae</taxon>
        <taxon>Sulfuriferula</taxon>
    </lineage>
</organism>
<dbReference type="InterPro" id="IPR011640">
    <property type="entry name" value="Fe2_transport_prot_B_C"/>
</dbReference>
<keyword evidence="7 15" id="KW-1133">Transmembrane helix</keyword>
<dbReference type="InterPro" id="IPR011642">
    <property type="entry name" value="Gate_dom"/>
</dbReference>
<dbReference type="EMBL" id="BKAD01000010">
    <property type="protein sequence ID" value="GEP29960.1"/>
    <property type="molecule type" value="Genomic_DNA"/>
</dbReference>
<comment type="similarity">
    <text evidence="15">Belongs to the TRAFAC class TrmE-Era-EngA-EngB-Septin-like GTPase superfamily. FeoB GTPase (TC 9.A.8) family.</text>
</comment>
<comment type="caution">
    <text evidence="17">The sequence shown here is derived from an EMBL/GenBank/DDBJ whole genome shotgun (WGS) entry which is preliminary data.</text>
</comment>
<comment type="subcellular location">
    <subcellularLocation>
        <location evidence="15">Cell inner membrane</location>
        <topology evidence="15">Multi-pass membrane protein</topology>
    </subcellularLocation>
    <subcellularLocation>
        <location evidence="1">Cell membrane</location>
        <topology evidence="1">Multi-pass membrane protein</topology>
    </subcellularLocation>
</comment>
<keyword evidence="14" id="KW-0479">Metal-binding</keyword>
<evidence type="ECO:0000256" key="11">
    <source>
        <dbReference type="ARBA" id="ARBA00023136"/>
    </source>
</evidence>
<sequence>MMKRIALLGMPNTGKSTFFNRLTGAGARVGNWPGITVDLLAAKILLGGTMVEVVDLPGIYNLHGFSDDEQVVRHFLESQTVNGLVVILNATQLDRQLALLLQLKALKLPMTLVLNMSDEARQLGVKIDLAELARNLDMPVTLISAKYGQGFESARHAIEQIVQHNPAARLADAAGLSQDDRIEVELDRIVSGSVSTPITLPPDITRRLDRVLLHPWLGLPLFFITVFLLFQLVYGIGTPLQDGMNWGLEQIKSGLLQPALVHAPLPLRSFIQDGLFDGIGTVLSFLPIIVVFFMFMAIIEDSGYLARAAYLMDAVMARLGLDGRSFVMQLMGFGCNVPALMGTRVMRSRALRLLTMLVIPFSLCSARLQVFLFFTTAIFAPRAAAMVMFSLYLMSFLMAFLTALVWRGKYRSVEPLLLELPPYRFPTFKQLIAQGWQQSQHFLKGASGYIVGGVIVVWALTHYPFSVPPASPATLAGQLADFMAPLFQPLGIDRLLSVALLFGFIAKEIVIGALAVIYGAGQSNLAGIIAGKLDWVQAYSFMLFTLIYTPCLSTVAVLKQESKSGWFTVLAVAWPLGLAWLVSFIFYQSARALGW</sequence>
<feature type="binding site" evidence="14">
    <location>
        <position position="23"/>
    </location>
    <ligand>
        <name>Mg(2+)</name>
        <dbReference type="ChEBI" id="CHEBI:18420"/>
        <label>2</label>
    </ligand>
</feature>
<feature type="binding site" evidence="14">
    <location>
        <position position="24"/>
    </location>
    <ligand>
        <name>Mg(2+)</name>
        <dbReference type="ChEBI" id="CHEBI:18420"/>
        <label>2</label>
    </ligand>
</feature>
<feature type="transmembrane region" description="Helical" evidence="15">
    <location>
        <begin position="564"/>
        <end position="587"/>
    </location>
</feature>
<keyword evidence="5 15" id="KW-0812">Transmembrane</keyword>
<feature type="domain" description="FeoB-type G" evidence="16">
    <location>
        <begin position="2"/>
        <end position="164"/>
    </location>
</feature>
<dbReference type="InterPro" id="IPR030389">
    <property type="entry name" value="G_FEOB_dom"/>
</dbReference>
<dbReference type="GO" id="GO:0005525">
    <property type="term" value="F:GTP binding"/>
    <property type="evidence" value="ECO:0007669"/>
    <property type="project" value="UniProtKB-KW"/>
</dbReference>
<gene>
    <name evidence="17" type="primary">feoB</name>
    <name evidence="17" type="ORF">TPL01_10980</name>
</gene>
<evidence type="ECO:0000256" key="8">
    <source>
        <dbReference type="ARBA" id="ARBA00023004"/>
    </source>
</evidence>
<dbReference type="AlphaFoldDB" id="A0A512L655"/>
<dbReference type="InterPro" id="IPR027417">
    <property type="entry name" value="P-loop_NTPase"/>
</dbReference>
<feature type="transmembrane region" description="Helical" evidence="15">
    <location>
        <begin position="278"/>
        <end position="299"/>
    </location>
</feature>
<feature type="binding site" evidence="13">
    <location>
        <begin position="9"/>
        <end position="16"/>
    </location>
    <ligand>
        <name>GTP</name>
        <dbReference type="ChEBI" id="CHEBI:37565"/>
        <label>1</label>
    </ligand>
</feature>
<dbReference type="SUPFAM" id="SSF52540">
    <property type="entry name" value="P-loop containing nucleoside triphosphate hydrolases"/>
    <property type="match status" value="1"/>
</dbReference>
<feature type="binding site" evidence="13">
    <location>
        <begin position="34"/>
        <end position="38"/>
    </location>
    <ligand>
        <name>GTP</name>
        <dbReference type="ChEBI" id="CHEBI:37565"/>
        <label>1</label>
    </ligand>
</feature>
<accession>A0A512L655</accession>
<feature type="transmembrane region" description="Helical" evidence="15">
    <location>
        <begin position="353"/>
        <end position="379"/>
    </location>
</feature>
<keyword evidence="8 15" id="KW-0408">Iron</keyword>
<evidence type="ECO:0000256" key="9">
    <source>
        <dbReference type="ARBA" id="ARBA00023065"/>
    </source>
</evidence>
<keyword evidence="9" id="KW-0406">Ion transport</keyword>
<evidence type="ECO:0000259" key="16">
    <source>
        <dbReference type="PROSITE" id="PS51711"/>
    </source>
</evidence>
<keyword evidence="10 13" id="KW-0342">GTP-binding</keyword>
<dbReference type="PANTHER" id="PTHR43185:SF1">
    <property type="entry name" value="FE(2+) TRANSPORTER FEOB"/>
    <property type="match status" value="1"/>
</dbReference>
<evidence type="ECO:0000256" key="15">
    <source>
        <dbReference type="RuleBase" id="RU362098"/>
    </source>
</evidence>